<keyword evidence="7" id="KW-1185">Reference proteome</keyword>
<dbReference type="EMBL" id="CAJPWZ010002975">
    <property type="protein sequence ID" value="CAG2249631.1"/>
    <property type="molecule type" value="Genomic_DNA"/>
</dbReference>
<evidence type="ECO:0000256" key="2">
    <source>
        <dbReference type="ARBA" id="ARBA00022771"/>
    </source>
</evidence>
<dbReference type="Pfam" id="PF00628">
    <property type="entry name" value="PHD"/>
    <property type="match status" value="1"/>
</dbReference>
<evidence type="ECO:0000313" key="7">
    <source>
        <dbReference type="Proteomes" id="UP000683360"/>
    </source>
</evidence>
<dbReference type="InterPro" id="IPR019786">
    <property type="entry name" value="Zinc_finger_PHD-type_CS"/>
</dbReference>
<proteinExistence type="predicted"/>
<keyword evidence="3" id="KW-0862">Zinc</keyword>
<dbReference type="Gene3D" id="3.30.40.10">
    <property type="entry name" value="Zinc/RING finger domain, C3HC4 (zinc finger)"/>
    <property type="match status" value="1"/>
</dbReference>
<comment type="caution">
    <text evidence="6">The sequence shown here is derived from an EMBL/GenBank/DDBJ whole genome shotgun (WGS) entry which is preliminary data.</text>
</comment>
<keyword evidence="1" id="KW-0479">Metal-binding</keyword>
<evidence type="ECO:0000259" key="5">
    <source>
        <dbReference type="PROSITE" id="PS50016"/>
    </source>
</evidence>
<feature type="domain" description="PHD-type" evidence="5">
    <location>
        <begin position="6"/>
        <end position="64"/>
    </location>
</feature>
<dbReference type="PROSITE" id="PS01359">
    <property type="entry name" value="ZF_PHD_1"/>
    <property type="match status" value="1"/>
</dbReference>
<evidence type="ECO:0000313" key="6">
    <source>
        <dbReference type="EMBL" id="CAG2249631.1"/>
    </source>
</evidence>
<dbReference type="PANTHER" id="PTHR37445:SF3">
    <property type="entry name" value="ZINC FINGER PHD-TYPE DOMAIN-CONTAINING PROTEIN"/>
    <property type="match status" value="1"/>
</dbReference>
<sequence>MAPKVKDICNNCNKDVVSNDRALSCSICDKWFHIKCERVPVADYDFLQKSDDSIQWVCKGCKGASQKICKMLTLMHTRQDKIETEVVGLANSLKHCNERINSVDKNLSQLNENLPKMVSQQISQIIDDKSEEEKREANVIIFGIDNIAIDEITRLGAKPKKGSGKFRLTRLVVKDNTSRNNLFRNAYKLKDTKIGAHKKIGIGRDLTKKQREINNALRIELGQMKKDFPHRSWAIRREKIVELPKSGIPPWAPDT</sequence>
<gene>
    <name evidence="6" type="ORF">MEDL_61324</name>
</gene>
<dbReference type="PROSITE" id="PS50016">
    <property type="entry name" value="ZF_PHD_2"/>
    <property type="match status" value="1"/>
</dbReference>
<name>A0A8S3V432_MYTED</name>
<dbReference type="SMART" id="SM00249">
    <property type="entry name" value="PHD"/>
    <property type="match status" value="1"/>
</dbReference>
<dbReference type="GO" id="GO:0008270">
    <property type="term" value="F:zinc ion binding"/>
    <property type="evidence" value="ECO:0007669"/>
    <property type="project" value="UniProtKB-KW"/>
</dbReference>
<dbReference type="InterPro" id="IPR001965">
    <property type="entry name" value="Znf_PHD"/>
</dbReference>
<dbReference type="InterPro" id="IPR013083">
    <property type="entry name" value="Znf_RING/FYVE/PHD"/>
</dbReference>
<accession>A0A8S3V432</accession>
<keyword evidence="2 4" id="KW-0863">Zinc-finger</keyword>
<dbReference type="InterPro" id="IPR019787">
    <property type="entry name" value="Znf_PHD-finger"/>
</dbReference>
<evidence type="ECO:0000256" key="3">
    <source>
        <dbReference type="ARBA" id="ARBA00022833"/>
    </source>
</evidence>
<evidence type="ECO:0000256" key="1">
    <source>
        <dbReference type="ARBA" id="ARBA00022723"/>
    </source>
</evidence>
<reference evidence="6" key="1">
    <citation type="submission" date="2021-03" db="EMBL/GenBank/DDBJ databases">
        <authorList>
            <person name="Bekaert M."/>
        </authorList>
    </citation>
    <scope>NUCLEOTIDE SEQUENCE</scope>
</reference>
<dbReference type="PANTHER" id="PTHR37445">
    <property type="entry name" value="PROTEIN CBG24663"/>
    <property type="match status" value="1"/>
</dbReference>
<dbReference type="Proteomes" id="UP000683360">
    <property type="component" value="Unassembled WGS sequence"/>
</dbReference>
<evidence type="ECO:0000256" key="4">
    <source>
        <dbReference type="PROSITE-ProRule" id="PRU00146"/>
    </source>
</evidence>
<dbReference type="AlphaFoldDB" id="A0A8S3V432"/>
<protein>
    <recommendedName>
        <fullName evidence="5">PHD-type domain-containing protein</fullName>
    </recommendedName>
</protein>
<dbReference type="SUPFAM" id="SSF57903">
    <property type="entry name" value="FYVE/PHD zinc finger"/>
    <property type="match status" value="1"/>
</dbReference>
<dbReference type="InterPro" id="IPR011011">
    <property type="entry name" value="Znf_FYVE_PHD"/>
</dbReference>
<organism evidence="6 7">
    <name type="scientific">Mytilus edulis</name>
    <name type="common">Blue mussel</name>
    <dbReference type="NCBI Taxonomy" id="6550"/>
    <lineage>
        <taxon>Eukaryota</taxon>
        <taxon>Metazoa</taxon>
        <taxon>Spiralia</taxon>
        <taxon>Lophotrochozoa</taxon>
        <taxon>Mollusca</taxon>
        <taxon>Bivalvia</taxon>
        <taxon>Autobranchia</taxon>
        <taxon>Pteriomorphia</taxon>
        <taxon>Mytilida</taxon>
        <taxon>Mytiloidea</taxon>
        <taxon>Mytilidae</taxon>
        <taxon>Mytilinae</taxon>
        <taxon>Mytilus</taxon>
    </lineage>
</organism>